<dbReference type="EMBL" id="JAGZZN010000002">
    <property type="protein sequence ID" value="MBS6536063.1"/>
    <property type="molecule type" value="Genomic_DNA"/>
</dbReference>
<proteinExistence type="predicted"/>
<evidence type="ECO:0000313" key="2">
    <source>
        <dbReference type="Proteomes" id="UP000761167"/>
    </source>
</evidence>
<comment type="caution">
    <text evidence="1">The sequence shown here is derived from an EMBL/GenBank/DDBJ whole genome shotgun (WGS) entry which is preliminary data.</text>
</comment>
<reference evidence="1" key="1">
    <citation type="submission" date="2021-02" db="EMBL/GenBank/DDBJ databases">
        <title>Infant gut strain persistence is associated with maternal origin, phylogeny, and functional potential including surface adhesion and iron acquisition.</title>
        <authorList>
            <person name="Lou Y.C."/>
        </authorList>
    </citation>
    <scope>NUCLEOTIDE SEQUENCE</scope>
    <source>
        <strain evidence="1">L3_060_000G1_dasL3_060_000G1_metabat.metabat.86_ sub</strain>
    </source>
</reference>
<dbReference type="PIRSF" id="PIRSF014677">
    <property type="entry name" value="UCP014677"/>
    <property type="match status" value="1"/>
</dbReference>
<dbReference type="InterPro" id="IPR011202">
    <property type="entry name" value="UCP014677"/>
</dbReference>
<dbReference type="AlphaFoldDB" id="A0A943SPU1"/>
<gene>
    <name evidence="1" type="ORF">KH363_00790</name>
</gene>
<evidence type="ECO:0000313" key="1">
    <source>
        <dbReference type="EMBL" id="MBS6536063.1"/>
    </source>
</evidence>
<dbReference type="RefSeq" id="WP_303471865.1">
    <property type="nucleotide sequence ID" value="NZ_JAUOMJ010000023.1"/>
</dbReference>
<accession>A0A943SPU1</accession>
<sequence>MIKDIIDGNSYPIVFIGSGISKRYLKNFPTWSSLLQEYWEQIDEPNSIFQFMRELERSEIPKEISDSEKEFLINVKTASYIQEKFDDLFYSGRISLSGLTDRDAYSKKISPFKYSIANRFVNYEIKPEMLEEIEEYKNFLSKAKVIVTTNYDTLTEKLLSDLSKKPTIYIGQKGFFDETYNWAELFKIHGDVSDPSSIVITEEDYNTYDKNSILISAKILVNLIQSPIIFLGYSLSDRNVQKLLVDFAKQLPTDDMRKNNNRITVVEYEQGNHEFNEQIVNNTDLSISHSIIKTDNFKKIYTEIAKINQGLTPYEVSRFQESVKSIVISAGKKGKLDSYLVSPQNIDSLPEDIKQRRIVVALGDKKNMFVNPSYVDYVEDYFNDGGTFLPEVALRFIANENTQARLPFVKYLKDVDYEKFEFLSKKQKEKISKRIEKMGALRDIVDTVPKNNKREYSNLNSILLLNAPKTRELELIAYNIERIPINNIIDYINKNVIPNLQENYNNNAPELSAQRRLLLAYDLIANGDIK</sequence>
<dbReference type="Pfam" id="PF13289">
    <property type="entry name" value="SIR2_2"/>
    <property type="match status" value="1"/>
</dbReference>
<organism evidence="1 2">
    <name type="scientific">Streptococcus parasanguinis</name>
    <dbReference type="NCBI Taxonomy" id="1318"/>
    <lineage>
        <taxon>Bacteria</taxon>
        <taxon>Bacillati</taxon>
        <taxon>Bacillota</taxon>
        <taxon>Bacilli</taxon>
        <taxon>Lactobacillales</taxon>
        <taxon>Streptococcaceae</taxon>
        <taxon>Streptococcus</taxon>
    </lineage>
</organism>
<protein>
    <submittedName>
        <fullName evidence="1">SIR2 family protein</fullName>
    </submittedName>
</protein>
<name>A0A943SPU1_STRPA</name>
<dbReference type="Proteomes" id="UP000761167">
    <property type="component" value="Unassembled WGS sequence"/>
</dbReference>